<keyword evidence="3" id="KW-1185">Reference proteome</keyword>
<keyword evidence="1" id="KW-0472">Membrane</keyword>
<reference evidence="3" key="1">
    <citation type="journal article" date="2019" name="Int. J. Syst. Evol. Microbiol.">
        <title>The Global Catalogue of Microorganisms (GCM) 10K type strain sequencing project: providing services to taxonomists for standard genome sequencing and annotation.</title>
        <authorList>
            <consortium name="The Broad Institute Genomics Platform"/>
            <consortium name="The Broad Institute Genome Sequencing Center for Infectious Disease"/>
            <person name="Wu L."/>
            <person name="Ma J."/>
        </authorList>
    </citation>
    <scope>NUCLEOTIDE SEQUENCE [LARGE SCALE GENOMIC DNA]</scope>
    <source>
        <strain evidence="3">CECT 8289</strain>
    </source>
</reference>
<name>A0ABV8QUS0_9BACT</name>
<dbReference type="RefSeq" id="WP_379711114.1">
    <property type="nucleotide sequence ID" value="NZ_JBHSCZ010000005.1"/>
</dbReference>
<feature type="transmembrane region" description="Helical" evidence="1">
    <location>
        <begin position="6"/>
        <end position="21"/>
    </location>
</feature>
<organism evidence="2 3">
    <name type="scientific">Ferruginibacter yonginensis</name>
    <dbReference type="NCBI Taxonomy" id="1310416"/>
    <lineage>
        <taxon>Bacteria</taxon>
        <taxon>Pseudomonadati</taxon>
        <taxon>Bacteroidota</taxon>
        <taxon>Chitinophagia</taxon>
        <taxon>Chitinophagales</taxon>
        <taxon>Chitinophagaceae</taxon>
        <taxon>Ferruginibacter</taxon>
    </lineage>
</organism>
<keyword evidence="1" id="KW-0812">Transmembrane</keyword>
<keyword evidence="1" id="KW-1133">Transmembrane helix</keyword>
<evidence type="ECO:0000313" key="2">
    <source>
        <dbReference type="EMBL" id="MFC4263941.1"/>
    </source>
</evidence>
<gene>
    <name evidence="2" type="ORF">ACFOWM_13690</name>
</gene>
<accession>A0ABV8QUS0</accession>
<proteinExistence type="predicted"/>
<dbReference type="InterPro" id="IPR025354">
    <property type="entry name" value="DUF4258"/>
</dbReference>
<dbReference type="EMBL" id="JBHSCZ010000005">
    <property type="protein sequence ID" value="MFC4263941.1"/>
    <property type="molecule type" value="Genomic_DNA"/>
</dbReference>
<comment type="caution">
    <text evidence="2">The sequence shown here is derived from an EMBL/GenBank/DDBJ whole genome shotgun (WGS) entry which is preliminary data.</text>
</comment>
<dbReference type="Proteomes" id="UP001595907">
    <property type="component" value="Unassembled WGS sequence"/>
</dbReference>
<evidence type="ECO:0000256" key="1">
    <source>
        <dbReference type="SAM" id="Phobius"/>
    </source>
</evidence>
<protein>
    <submittedName>
        <fullName evidence="2">DUF4258 domain-containing protein</fullName>
    </submittedName>
</protein>
<evidence type="ECO:0000313" key="3">
    <source>
        <dbReference type="Proteomes" id="UP001595907"/>
    </source>
</evidence>
<dbReference type="Pfam" id="PF14076">
    <property type="entry name" value="DUF4258"/>
    <property type="match status" value="1"/>
</dbReference>
<sequence>MKNKNLPYLILLAAVLLFFWVKKSQRGKKNTTAVTVDAVTTAYTDLKEGKTNIVYSKHATCRMACRHIDEAEVKDIFEKGTINLNKIEKDDRGTTYPVEGTTVDGQHVRIVFAPHGNEVTVVTVIDLDKDWPCDCK</sequence>